<protein>
    <submittedName>
        <fullName evidence="1">Uncharacterized protein</fullName>
    </submittedName>
</protein>
<accession>A0A318FWK0</accession>
<dbReference type="AlphaFoldDB" id="A0A318FWK0"/>
<name>A0A318FWK0_KLEOX</name>
<proteinExistence type="predicted"/>
<gene>
    <name evidence="1" type="ORF">DET57_10576</name>
</gene>
<sequence length="158" mass="16925">MGQLVVFNASKTDIKVSLNNGNYFTVPAAIQPSWQAGQPENPPLFINNVTAGAGELKLGSNLLTTYSSTSGPSQAGSCNITIPENIPINSVQLYLFWKDACSVAAIVLQEGQPFQAVIITREPTNVMLNSVPITPLPHENNNIKSMQSVTASEIKINL</sequence>
<evidence type="ECO:0000313" key="2">
    <source>
        <dbReference type="Proteomes" id="UP000247485"/>
    </source>
</evidence>
<comment type="caution">
    <text evidence="1">The sequence shown here is derived from an EMBL/GenBank/DDBJ whole genome shotgun (WGS) entry which is preliminary data.</text>
</comment>
<evidence type="ECO:0000313" key="1">
    <source>
        <dbReference type="EMBL" id="PXW46402.1"/>
    </source>
</evidence>
<dbReference type="Proteomes" id="UP000247485">
    <property type="component" value="Unassembled WGS sequence"/>
</dbReference>
<reference evidence="1 2" key="1">
    <citation type="submission" date="2018-05" db="EMBL/GenBank/DDBJ databases">
        <title>Freshwater and sediment microbial communities from various areas in North America, analyzing microbe dynamics in response to fracking.</title>
        <authorList>
            <person name="Lamendella R."/>
        </authorList>
    </citation>
    <scope>NUCLEOTIDE SEQUENCE [LARGE SCALE GENOMIC DNA]</scope>
    <source>
        <strain evidence="1 2">67</strain>
    </source>
</reference>
<dbReference type="RefSeq" id="WP_110273457.1">
    <property type="nucleotide sequence ID" value="NZ_QJJG01000005.1"/>
</dbReference>
<organism evidence="1 2">
    <name type="scientific">Klebsiella oxytoca</name>
    <dbReference type="NCBI Taxonomy" id="571"/>
    <lineage>
        <taxon>Bacteria</taxon>
        <taxon>Pseudomonadati</taxon>
        <taxon>Pseudomonadota</taxon>
        <taxon>Gammaproteobacteria</taxon>
        <taxon>Enterobacterales</taxon>
        <taxon>Enterobacteriaceae</taxon>
        <taxon>Klebsiella/Raoultella group</taxon>
        <taxon>Klebsiella</taxon>
    </lineage>
</organism>
<dbReference type="EMBL" id="QJJG01000005">
    <property type="protein sequence ID" value="PXW46402.1"/>
    <property type="molecule type" value="Genomic_DNA"/>
</dbReference>